<dbReference type="AlphaFoldDB" id="A0A3L6DAR7"/>
<comment type="subcellular location">
    <subcellularLocation>
        <location evidence="1">Membrane</location>
    </subcellularLocation>
</comment>
<sequence length="60" mass="6890">MADNMVTLVRLVLAIILPPLGVFLKHGLKIEFWICLLLCFFGYLPGVIYAVWVIIRKEDD</sequence>
<keyword evidence="5 6" id="KW-0472">Membrane</keyword>
<dbReference type="PANTHER" id="PTHR21659:SF41">
    <property type="entry name" value="PROTEIN LTI6B, PUTATIVE, EXPRESSED-RELATED"/>
    <property type="match status" value="1"/>
</dbReference>
<dbReference type="OMA" id="IKVEFWI"/>
<evidence type="ECO:0000256" key="6">
    <source>
        <dbReference type="SAM" id="Phobius"/>
    </source>
</evidence>
<dbReference type="PROSITE" id="PS01309">
    <property type="entry name" value="UPF0057"/>
    <property type="match status" value="1"/>
</dbReference>
<evidence type="ECO:0000256" key="3">
    <source>
        <dbReference type="ARBA" id="ARBA00022692"/>
    </source>
</evidence>
<dbReference type="PANTHER" id="PTHR21659">
    <property type="entry name" value="HYDROPHOBIC PROTEIN RCI2 LOW TEMPERATURE AND SALT RESPONSIVE PROTEIN LTI6 -RELATED"/>
    <property type="match status" value="1"/>
</dbReference>
<dbReference type="Proteomes" id="UP000251960">
    <property type="component" value="Chromosome 9"/>
</dbReference>
<evidence type="ECO:0000256" key="2">
    <source>
        <dbReference type="ARBA" id="ARBA00009530"/>
    </source>
</evidence>
<comment type="caution">
    <text evidence="7">The sequence shown here is derived from an EMBL/GenBank/DDBJ whole genome shotgun (WGS) entry which is preliminary data.</text>
</comment>
<evidence type="ECO:0000256" key="1">
    <source>
        <dbReference type="ARBA" id="ARBA00004370"/>
    </source>
</evidence>
<evidence type="ECO:0000313" key="8">
    <source>
        <dbReference type="Proteomes" id="UP000251960"/>
    </source>
</evidence>
<comment type="similarity">
    <text evidence="2">Belongs to the UPF0057 (PMP3) family.</text>
</comment>
<keyword evidence="3 6" id="KW-0812">Transmembrane</keyword>
<feature type="transmembrane region" description="Helical" evidence="6">
    <location>
        <begin position="30"/>
        <end position="55"/>
    </location>
</feature>
<dbReference type="InterPro" id="IPR000612">
    <property type="entry name" value="PMP3"/>
</dbReference>
<gene>
    <name evidence="7" type="primary">LTI6A_1</name>
    <name evidence="7" type="ORF">Zm00014a_030193</name>
</gene>
<evidence type="ECO:0000313" key="7">
    <source>
        <dbReference type="EMBL" id="PWZ05686.1"/>
    </source>
</evidence>
<proteinExistence type="inferred from homology"/>
<keyword evidence="4 6" id="KW-1133">Transmembrane helix</keyword>
<accession>A0A3L6DAR7</accession>
<evidence type="ECO:0000256" key="4">
    <source>
        <dbReference type="ARBA" id="ARBA00022989"/>
    </source>
</evidence>
<dbReference type="GO" id="GO:0016020">
    <property type="term" value="C:membrane"/>
    <property type="evidence" value="ECO:0007669"/>
    <property type="project" value="UniProtKB-SubCell"/>
</dbReference>
<dbReference type="OrthoDB" id="2802411at2759"/>
<reference evidence="7 8" key="1">
    <citation type="journal article" date="2018" name="Nat. Genet.">
        <title>Extensive intraspecific gene order and gene structural variations between Mo17 and other maize genomes.</title>
        <authorList>
            <person name="Sun S."/>
            <person name="Zhou Y."/>
            <person name="Chen J."/>
            <person name="Shi J."/>
            <person name="Zhao H."/>
            <person name="Zhao H."/>
            <person name="Song W."/>
            <person name="Zhang M."/>
            <person name="Cui Y."/>
            <person name="Dong X."/>
            <person name="Liu H."/>
            <person name="Ma X."/>
            <person name="Jiao Y."/>
            <person name="Wang B."/>
            <person name="Wei X."/>
            <person name="Stein J.C."/>
            <person name="Glaubitz J.C."/>
            <person name="Lu F."/>
            <person name="Yu G."/>
            <person name="Liang C."/>
            <person name="Fengler K."/>
            <person name="Li B."/>
            <person name="Rafalski A."/>
            <person name="Schnable P.S."/>
            <person name="Ware D.H."/>
            <person name="Buckler E.S."/>
            <person name="Lai J."/>
        </authorList>
    </citation>
    <scope>NUCLEOTIDE SEQUENCE [LARGE SCALE GENOMIC DNA]</scope>
    <source>
        <strain evidence="8">cv. Missouri 17</strain>
        <tissue evidence="7">Seedling</tissue>
    </source>
</reference>
<feature type="transmembrane region" description="Helical" evidence="6">
    <location>
        <begin position="7"/>
        <end position="24"/>
    </location>
</feature>
<protein>
    <submittedName>
        <fullName evidence="7">Hydrophobic protein LTI6A</fullName>
    </submittedName>
</protein>
<evidence type="ECO:0000256" key="5">
    <source>
        <dbReference type="ARBA" id="ARBA00023136"/>
    </source>
</evidence>
<name>A0A3L6DAR7_MAIZE</name>
<dbReference type="EMBL" id="NCVQ01000010">
    <property type="protein sequence ID" value="PWZ05686.1"/>
    <property type="molecule type" value="Genomic_DNA"/>
</dbReference>
<dbReference type="Pfam" id="PF01679">
    <property type="entry name" value="Pmp3"/>
    <property type="match status" value="1"/>
</dbReference>
<organism evidence="7 8">
    <name type="scientific">Zea mays</name>
    <name type="common">Maize</name>
    <dbReference type="NCBI Taxonomy" id="4577"/>
    <lineage>
        <taxon>Eukaryota</taxon>
        <taxon>Viridiplantae</taxon>
        <taxon>Streptophyta</taxon>
        <taxon>Embryophyta</taxon>
        <taxon>Tracheophyta</taxon>
        <taxon>Spermatophyta</taxon>
        <taxon>Magnoliopsida</taxon>
        <taxon>Liliopsida</taxon>
        <taxon>Poales</taxon>
        <taxon>Poaceae</taxon>
        <taxon>PACMAD clade</taxon>
        <taxon>Panicoideae</taxon>
        <taxon>Andropogonodae</taxon>
        <taxon>Andropogoneae</taxon>
        <taxon>Tripsacinae</taxon>
        <taxon>Zea</taxon>
    </lineage>
</organism>